<evidence type="ECO:0000313" key="3">
    <source>
        <dbReference type="Proteomes" id="UP000234384"/>
    </source>
</evidence>
<evidence type="ECO:0000313" key="2">
    <source>
        <dbReference type="EMBL" id="PKY87877.1"/>
    </source>
</evidence>
<dbReference type="EMBL" id="PKHE01000018">
    <property type="protein sequence ID" value="PKY87877.1"/>
    <property type="molecule type" value="Genomic_DNA"/>
</dbReference>
<keyword evidence="1" id="KW-0472">Membrane</keyword>
<evidence type="ECO:0000256" key="1">
    <source>
        <dbReference type="SAM" id="Phobius"/>
    </source>
</evidence>
<feature type="transmembrane region" description="Helical" evidence="1">
    <location>
        <begin position="16"/>
        <end position="37"/>
    </location>
</feature>
<comment type="caution">
    <text evidence="2">The sequence shown here is derived from an EMBL/GenBank/DDBJ whole genome shotgun (WGS) entry which is preliminary data.</text>
</comment>
<gene>
    <name evidence="2" type="ORF">CYJ57_06415</name>
</gene>
<sequence length="65" mass="7637">MNPNNSNEYEKRRRLLMVYLVISLIVQIIILGCYYFLEKQVLLTFPMLLGIFITIATFPVIKSLK</sequence>
<dbReference type="AlphaFoldDB" id="A0A2I1JWZ1"/>
<protein>
    <submittedName>
        <fullName evidence="2">Uncharacterized protein</fullName>
    </submittedName>
</protein>
<keyword evidence="1" id="KW-0812">Transmembrane</keyword>
<name>A0A2I1JWZ1_9LACT</name>
<accession>A0A2I1JWZ1</accession>
<reference evidence="2 3" key="1">
    <citation type="submission" date="2017-12" db="EMBL/GenBank/DDBJ databases">
        <title>Phylogenetic diversity of female urinary microbiome.</title>
        <authorList>
            <person name="Thomas-White K."/>
            <person name="Wolfe A.J."/>
        </authorList>
    </citation>
    <scope>NUCLEOTIDE SEQUENCE [LARGE SCALE GENOMIC DNA]</scope>
    <source>
        <strain evidence="2 3">UMB0898</strain>
    </source>
</reference>
<dbReference type="Proteomes" id="UP000234384">
    <property type="component" value="Unassembled WGS sequence"/>
</dbReference>
<dbReference type="RefSeq" id="WP_006702067.1">
    <property type="nucleotide sequence ID" value="NZ_PKHE01000018.1"/>
</dbReference>
<organism evidence="2 3">
    <name type="scientific">Falseniella ignava</name>
    <dbReference type="NCBI Taxonomy" id="137730"/>
    <lineage>
        <taxon>Bacteria</taxon>
        <taxon>Bacillati</taxon>
        <taxon>Bacillota</taxon>
        <taxon>Bacilli</taxon>
        <taxon>Lactobacillales</taxon>
        <taxon>Aerococcaceae</taxon>
        <taxon>Falseniella</taxon>
    </lineage>
</organism>
<keyword evidence="1" id="KW-1133">Transmembrane helix</keyword>
<feature type="transmembrane region" description="Helical" evidence="1">
    <location>
        <begin position="43"/>
        <end position="61"/>
    </location>
</feature>
<proteinExistence type="predicted"/>